<sequence>MPEIRDLPARDELSRNAPGADVPGSLTRERQRQPTHGSRTMTITGHEQDHEDRANVDAEPEVLGVLHLQGDAGASAQPRPRVRWDVDVIDNEDLNRKKSKVCCIFRKARRFDESDSDETDSDDSSCASDAEHGGGCSRHHGSSRNADLPPPNEYERMPRYNKRKSAAS</sequence>
<dbReference type="OrthoDB" id="307488at2759"/>
<organism evidence="4 5">
    <name type="scientific">Tieghemiomyces parasiticus</name>
    <dbReference type="NCBI Taxonomy" id="78921"/>
    <lineage>
        <taxon>Eukaryota</taxon>
        <taxon>Fungi</taxon>
        <taxon>Fungi incertae sedis</taxon>
        <taxon>Zoopagomycota</taxon>
        <taxon>Kickxellomycotina</taxon>
        <taxon>Dimargaritomycetes</taxon>
        <taxon>Dimargaritales</taxon>
        <taxon>Dimargaritaceae</taxon>
        <taxon>Tieghemiomyces</taxon>
    </lineage>
</organism>
<gene>
    <name evidence="4" type="primary">YPI1_1</name>
    <name evidence="4" type="ORF">IWQ60_006041</name>
</gene>
<feature type="region of interest" description="Disordered" evidence="3">
    <location>
        <begin position="1"/>
        <end position="90"/>
    </location>
</feature>
<accession>A0A9W8AB76</accession>
<dbReference type="GO" id="GO:0005634">
    <property type="term" value="C:nucleus"/>
    <property type="evidence" value="ECO:0007669"/>
    <property type="project" value="UniProtKB-SubCell"/>
</dbReference>
<dbReference type="GO" id="GO:0004865">
    <property type="term" value="F:protein serine/threonine phosphatase inhibitor activity"/>
    <property type="evidence" value="ECO:0007669"/>
    <property type="project" value="UniProtKB-UniRule"/>
</dbReference>
<evidence type="ECO:0000313" key="5">
    <source>
        <dbReference type="Proteomes" id="UP001150569"/>
    </source>
</evidence>
<feature type="compositionally biased region" description="Basic and acidic residues" evidence="3">
    <location>
        <begin position="1"/>
        <end position="14"/>
    </location>
</feature>
<dbReference type="InterPro" id="IPR011107">
    <property type="entry name" value="PPI_Ypi1"/>
</dbReference>
<dbReference type="PANTHER" id="PTHR20835">
    <property type="entry name" value="E3 UBIQUITIN-PROTEIN LIGASE PPP1R11-RELATED"/>
    <property type="match status" value="1"/>
</dbReference>
<dbReference type="EMBL" id="JANBPT010000349">
    <property type="protein sequence ID" value="KAJ1923186.1"/>
    <property type="molecule type" value="Genomic_DNA"/>
</dbReference>
<comment type="similarity">
    <text evidence="1 2">Belongs to the YPI1 family.</text>
</comment>
<dbReference type="Pfam" id="PF07491">
    <property type="entry name" value="PPI_Ypi1"/>
    <property type="match status" value="1"/>
</dbReference>
<proteinExistence type="inferred from homology"/>
<keyword evidence="2" id="KW-0539">Nucleus</keyword>
<feature type="compositionally biased region" description="Acidic residues" evidence="3">
    <location>
        <begin position="114"/>
        <end position="123"/>
    </location>
</feature>
<feature type="compositionally biased region" description="Basic and acidic residues" evidence="3">
    <location>
        <begin position="46"/>
        <end position="56"/>
    </location>
</feature>
<protein>
    <recommendedName>
        <fullName evidence="2">Type 1 phosphatases regulator</fullName>
    </recommendedName>
</protein>
<dbReference type="Proteomes" id="UP001150569">
    <property type="component" value="Unassembled WGS sequence"/>
</dbReference>
<comment type="caution">
    <text evidence="4">The sequence shown here is derived from an EMBL/GenBank/DDBJ whole genome shotgun (WGS) entry which is preliminary data.</text>
</comment>
<feature type="compositionally biased region" description="Basic residues" evidence="3">
    <location>
        <begin position="159"/>
        <end position="168"/>
    </location>
</feature>
<feature type="region of interest" description="Disordered" evidence="3">
    <location>
        <begin position="112"/>
        <end position="168"/>
    </location>
</feature>
<feature type="compositionally biased region" description="Polar residues" evidence="3">
    <location>
        <begin position="34"/>
        <end position="45"/>
    </location>
</feature>
<evidence type="ECO:0000256" key="1">
    <source>
        <dbReference type="ARBA" id="ARBA00005605"/>
    </source>
</evidence>
<dbReference type="GO" id="GO:0008157">
    <property type="term" value="F:protein phosphatase 1 binding"/>
    <property type="evidence" value="ECO:0007669"/>
    <property type="project" value="TreeGrafter"/>
</dbReference>
<dbReference type="AlphaFoldDB" id="A0A9W8AB76"/>
<evidence type="ECO:0000256" key="3">
    <source>
        <dbReference type="SAM" id="MobiDB-lite"/>
    </source>
</evidence>
<evidence type="ECO:0000256" key="2">
    <source>
        <dbReference type="RuleBase" id="RU367162"/>
    </source>
</evidence>
<comment type="function">
    <text evidence="2">Regulator of type 1 phosphatases which maintains protein phosphatase activity under strict control.</text>
</comment>
<reference evidence="4" key="1">
    <citation type="submission" date="2022-07" db="EMBL/GenBank/DDBJ databases">
        <title>Phylogenomic reconstructions and comparative analyses of Kickxellomycotina fungi.</title>
        <authorList>
            <person name="Reynolds N.K."/>
            <person name="Stajich J.E."/>
            <person name="Barry K."/>
            <person name="Grigoriev I.V."/>
            <person name="Crous P."/>
            <person name="Smith M.E."/>
        </authorList>
    </citation>
    <scope>NUCLEOTIDE SEQUENCE</scope>
    <source>
        <strain evidence="4">RSA 861</strain>
    </source>
</reference>
<comment type="subcellular location">
    <subcellularLocation>
        <location evidence="2">Nucleus</location>
    </subcellularLocation>
</comment>
<keyword evidence="5" id="KW-1185">Reference proteome</keyword>
<dbReference type="PANTHER" id="PTHR20835:SF0">
    <property type="entry name" value="E3 UBIQUITIN-PROTEIN LIGASE PPP1R11"/>
    <property type="match status" value="1"/>
</dbReference>
<name>A0A9W8AB76_9FUNG</name>
<evidence type="ECO:0000313" key="4">
    <source>
        <dbReference type="EMBL" id="KAJ1923186.1"/>
    </source>
</evidence>